<dbReference type="PANTHER" id="PTHR12247:SF139">
    <property type="entry name" value="ATHERIN-RELATED"/>
    <property type="match status" value="1"/>
</dbReference>
<dbReference type="GO" id="GO:0042393">
    <property type="term" value="F:histone binding"/>
    <property type="evidence" value="ECO:0007669"/>
    <property type="project" value="TreeGrafter"/>
</dbReference>
<feature type="repeat" description="MBT" evidence="2">
    <location>
        <begin position="431"/>
        <end position="531"/>
    </location>
</feature>
<dbReference type="GO" id="GO:0005634">
    <property type="term" value="C:nucleus"/>
    <property type="evidence" value="ECO:0007669"/>
    <property type="project" value="InterPro"/>
</dbReference>
<dbReference type="WBParaSite" id="MBELARI_LOCUS17252">
    <property type="protein sequence ID" value="MBELARI_LOCUS17252"/>
    <property type="gene ID" value="MBELARI_LOCUS17252"/>
</dbReference>
<dbReference type="GO" id="GO:0003682">
    <property type="term" value="F:chromatin binding"/>
    <property type="evidence" value="ECO:0007669"/>
    <property type="project" value="TreeGrafter"/>
</dbReference>
<feature type="repeat" description="MBT" evidence="2">
    <location>
        <begin position="184"/>
        <end position="303"/>
    </location>
</feature>
<proteinExistence type="predicted"/>
<name>A0AAF3ET71_9BILA</name>
<dbReference type="InterPro" id="IPR004092">
    <property type="entry name" value="Mbt"/>
</dbReference>
<dbReference type="GO" id="GO:0045892">
    <property type="term" value="P:negative regulation of DNA-templated transcription"/>
    <property type="evidence" value="ECO:0007669"/>
    <property type="project" value="TreeGrafter"/>
</dbReference>
<evidence type="ECO:0000256" key="2">
    <source>
        <dbReference type="PROSITE-ProRule" id="PRU00459"/>
    </source>
</evidence>
<evidence type="ECO:0000256" key="3">
    <source>
        <dbReference type="SAM" id="MobiDB-lite"/>
    </source>
</evidence>
<evidence type="ECO:0000313" key="4">
    <source>
        <dbReference type="Proteomes" id="UP000887575"/>
    </source>
</evidence>
<dbReference type="SUPFAM" id="SSF63748">
    <property type="entry name" value="Tudor/PWWP/MBT"/>
    <property type="match status" value="3"/>
</dbReference>
<dbReference type="Pfam" id="PF02820">
    <property type="entry name" value="MBT"/>
    <property type="match status" value="3"/>
</dbReference>
<reference evidence="5" key="1">
    <citation type="submission" date="2024-02" db="UniProtKB">
        <authorList>
            <consortium name="WormBaseParasite"/>
        </authorList>
    </citation>
    <scope>IDENTIFICATION</scope>
</reference>
<keyword evidence="4" id="KW-1185">Reference proteome</keyword>
<dbReference type="SMART" id="SM00561">
    <property type="entry name" value="MBT"/>
    <property type="match status" value="2"/>
</dbReference>
<dbReference type="Gene3D" id="2.30.30.140">
    <property type="match status" value="4"/>
</dbReference>
<keyword evidence="1" id="KW-0677">Repeat</keyword>
<evidence type="ECO:0000313" key="5">
    <source>
        <dbReference type="WBParaSite" id="MBELARI_LOCUS17252"/>
    </source>
</evidence>
<feature type="region of interest" description="Disordered" evidence="3">
    <location>
        <begin position="1"/>
        <end position="22"/>
    </location>
</feature>
<sequence>MKKMGRKRKQTNDQKMEPILTENSKGKVSFAEKLSRLDWRDIERGDFNKEIRLDLSDRLFSWEKVVKDGDNAIIPAFHFQHPYAPLMEDFCQHLGKLVFSLRWSTHKMKDTGEPVGVFWPVIVHEIKGLYLRVQFFGDSDEDLDELYWVNLLSEELKPFDGDLKALLFVAPPHIKKTMGLVKLEDQVAYLERNMEGLELMQTPQSFLKKRKKMLCGNKYREGERVELLDNLNSDRVRVAVVQQVRGRRANFKVLSEYYDVDADSRKNDEDRQYETDHTWIDESSPLIFHVGWAALADYTLEVSDKADYRDHARRVAQHIDQKKSLNYFADDATLSKTMSDCRSDPKYEDFQVGMKLEFLDWLDADMLNCLKVGTIIKILPNNYLLIESDEGKRDDVLPVHASSAYIFPPDYAYKHEIPLFDPQAKKAVKNFNWSDYLERTKSKPAPSSLFHETPEIRKLEEIFPIGSHLEASCHNESHLYFPSKVKAIHGRLIEVQYLGYSEEYTELFDYKSSDLFPVGHSEGFGLTLLAPQDK</sequence>
<evidence type="ECO:0000256" key="1">
    <source>
        <dbReference type="ARBA" id="ARBA00022737"/>
    </source>
</evidence>
<dbReference type="PANTHER" id="PTHR12247">
    <property type="entry name" value="POLYCOMB GROUP PROTEIN"/>
    <property type="match status" value="1"/>
</dbReference>
<organism evidence="4 5">
    <name type="scientific">Mesorhabditis belari</name>
    <dbReference type="NCBI Taxonomy" id="2138241"/>
    <lineage>
        <taxon>Eukaryota</taxon>
        <taxon>Metazoa</taxon>
        <taxon>Ecdysozoa</taxon>
        <taxon>Nematoda</taxon>
        <taxon>Chromadorea</taxon>
        <taxon>Rhabditida</taxon>
        <taxon>Rhabditina</taxon>
        <taxon>Rhabditomorpha</taxon>
        <taxon>Rhabditoidea</taxon>
        <taxon>Rhabditidae</taxon>
        <taxon>Mesorhabditinae</taxon>
        <taxon>Mesorhabditis</taxon>
    </lineage>
</organism>
<dbReference type="Proteomes" id="UP000887575">
    <property type="component" value="Unassembled WGS sequence"/>
</dbReference>
<dbReference type="PROSITE" id="PS51079">
    <property type="entry name" value="MBT"/>
    <property type="match status" value="2"/>
</dbReference>
<dbReference type="InterPro" id="IPR050548">
    <property type="entry name" value="PcG_chromatin_remod_factors"/>
</dbReference>
<protein>
    <submittedName>
        <fullName evidence="5">Uncharacterized protein</fullName>
    </submittedName>
</protein>
<dbReference type="AlphaFoldDB" id="A0AAF3ET71"/>
<accession>A0AAF3ET71</accession>